<evidence type="ECO:0000313" key="2">
    <source>
        <dbReference type="Proteomes" id="UP001215280"/>
    </source>
</evidence>
<reference evidence="1" key="1">
    <citation type="submission" date="2023-03" db="EMBL/GenBank/DDBJ databases">
        <title>Massive genome expansion in bonnet fungi (Mycena s.s.) driven by repeated elements and novel gene families across ecological guilds.</title>
        <authorList>
            <consortium name="Lawrence Berkeley National Laboratory"/>
            <person name="Harder C.B."/>
            <person name="Miyauchi S."/>
            <person name="Viragh M."/>
            <person name="Kuo A."/>
            <person name="Thoen E."/>
            <person name="Andreopoulos B."/>
            <person name="Lu D."/>
            <person name="Skrede I."/>
            <person name="Drula E."/>
            <person name="Henrissat B."/>
            <person name="Morin E."/>
            <person name="Kohler A."/>
            <person name="Barry K."/>
            <person name="LaButti K."/>
            <person name="Morin E."/>
            <person name="Salamov A."/>
            <person name="Lipzen A."/>
            <person name="Mereny Z."/>
            <person name="Hegedus B."/>
            <person name="Baldrian P."/>
            <person name="Stursova M."/>
            <person name="Weitz H."/>
            <person name="Taylor A."/>
            <person name="Grigoriev I.V."/>
            <person name="Nagy L.G."/>
            <person name="Martin F."/>
            <person name="Kauserud H."/>
        </authorList>
    </citation>
    <scope>NUCLEOTIDE SEQUENCE</scope>
    <source>
        <strain evidence="1">CBHHK188m</strain>
    </source>
</reference>
<gene>
    <name evidence="1" type="ORF">DFH07DRAFT_1034906</name>
</gene>
<proteinExistence type="predicted"/>
<accession>A0AAD7N8V8</accession>
<keyword evidence="2" id="KW-1185">Reference proteome</keyword>
<dbReference type="EMBL" id="JARJLG010000085">
    <property type="protein sequence ID" value="KAJ7749530.1"/>
    <property type="molecule type" value="Genomic_DNA"/>
</dbReference>
<dbReference type="Proteomes" id="UP001215280">
    <property type="component" value="Unassembled WGS sequence"/>
</dbReference>
<name>A0AAD7N8V8_9AGAR</name>
<dbReference type="AlphaFoldDB" id="A0AAD7N8V8"/>
<evidence type="ECO:0000313" key="1">
    <source>
        <dbReference type="EMBL" id="KAJ7749530.1"/>
    </source>
</evidence>
<organism evidence="1 2">
    <name type="scientific">Mycena maculata</name>
    <dbReference type="NCBI Taxonomy" id="230809"/>
    <lineage>
        <taxon>Eukaryota</taxon>
        <taxon>Fungi</taxon>
        <taxon>Dikarya</taxon>
        <taxon>Basidiomycota</taxon>
        <taxon>Agaricomycotina</taxon>
        <taxon>Agaricomycetes</taxon>
        <taxon>Agaricomycetidae</taxon>
        <taxon>Agaricales</taxon>
        <taxon>Marasmiineae</taxon>
        <taxon>Mycenaceae</taxon>
        <taxon>Mycena</taxon>
    </lineage>
</organism>
<comment type="caution">
    <text evidence="1">The sequence shown here is derived from an EMBL/GenBank/DDBJ whole genome shotgun (WGS) entry which is preliminary data.</text>
</comment>
<sequence length="166" mass="18855">MDRSTDESVAILENIPTLVELRWFETSEMLSRMIIPLEPASGHHPVVPTLRLMGLMQFRPFNNEMLPVLIELMGSRRRSVSYSTLSLCVFEFIINPVNFAGFEFERGTPQPFPGKTARDPTLESFSSVHEGDLPSDSLKAMNSIQTQDHLSTHFRTLRSRLVPAHK</sequence>
<protein>
    <submittedName>
        <fullName evidence="1">Uncharacterized protein</fullName>
    </submittedName>
</protein>